<keyword evidence="5" id="KW-1185">Reference proteome</keyword>
<organism evidence="4 5">
    <name type="scientific">Spartinivicinus marinus</name>
    <dbReference type="NCBI Taxonomy" id="2994442"/>
    <lineage>
        <taxon>Bacteria</taxon>
        <taxon>Pseudomonadati</taxon>
        <taxon>Pseudomonadota</taxon>
        <taxon>Gammaproteobacteria</taxon>
        <taxon>Oceanospirillales</taxon>
        <taxon>Zooshikellaceae</taxon>
        <taxon>Spartinivicinus</taxon>
    </lineage>
</organism>
<protein>
    <submittedName>
        <fullName evidence="4">Tetratricopeptide repeat protein</fullName>
    </submittedName>
</protein>
<feature type="repeat" description="TPR" evidence="3">
    <location>
        <begin position="145"/>
        <end position="178"/>
    </location>
</feature>
<dbReference type="PROSITE" id="PS50293">
    <property type="entry name" value="TPR_REGION"/>
    <property type="match status" value="1"/>
</dbReference>
<dbReference type="AlphaFoldDB" id="A0A853IFZ5"/>
<proteinExistence type="predicted"/>
<gene>
    <name evidence="4" type="ORF">H0A36_20585</name>
</gene>
<dbReference type="SMART" id="SM00028">
    <property type="entry name" value="TPR"/>
    <property type="match status" value="3"/>
</dbReference>
<feature type="repeat" description="TPR" evidence="3">
    <location>
        <begin position="179"/>
        <end position="212"/>
    </location>
</feature>
<comment type="caution">
    <text evidence="4">The sequence shown here is derived from an EMBL/GenBank/DDBJ whole genome shotgun (WGS) entry which is preliminary data.</text>
</comment>
<evidence type="ECO:0000256" key="1">
    <source>
        <dbReference type="ARBA" id="ARBA00022737"/>
    </source>
</evidence>
<dbReference type="InterPro" id="IPR011990">
    <property type="entry name" value="TPR-like_helical_dom_sf"/>
</dbReference>
<dbReference type="EMBL" id="JACCKB010000041">
    <property type="protein sequence ID" value="NYZ68417.1"/>
    <property type="molecule type" value="Genomic_DNA"/>
</dbReference>
<dbReference type="PANTHER" id="PTHR44858">
    <property type="entry name" value="TETRATRICOPEPTIDE REPEAT PROTEIN 6"/>
    <property type="match status" value="1"/>
</dbReference>
<accession>A0A853IFZ5</accession>
<sequence>MKKTKTTCCKGLSLYYGYRPTTNIEKEESTANHLCIACDKKGQYITGDIGPKRTCGELLYYKAALRCRCGFMNYVYVIVNDLKEQQKKGVLSSDDAIVKAQTEDVLPQWETEELLQRASAAAHHKNFKLSRAMVDKCLEITPKHPAAWYNLGWLATNDGNYPAAIEAYQKAQALSDDFPSAALNLGHIYQELGKYQDAIDAFTQFLDKYPKHAVASRCVRECKKKMGE</sequence>
<dbReference type="PANTHER" id="PTHR44858:SF1">
    <property type="entry name" value="UDP-N-ACETYLGLUCOSAMINE--PEPTIDE N-ACETYLGLUCOSAMINYLTRANSFERASE SPINDLY-RELATED"/>
    <property type="match status" value="1"/>
</dbReference>
<dbReference type="Gene3D" id="1.25.40.10">
    <property type="entry name" value="Tetratricopeptide repeat domain"/>
    <property type="match status" value="1"/>
</dbReference>
<dbReference type="SUPFAM" id="SSF48452">
    <property type="entry name" value="TPR-like"/>
    <property type="match status" value="1"/>
</dbReference>
<reference evidence="4 5" key="1">
    <citation type="submission" date="2020-07" db="EMBL/GenBank/DDBJ databases">
        <title>Endozoicomonas sp. nov., isolated from sediment.</title>
        <authorList>
            <person name="Gu T."/>
        </authorList>
    </citation>
    <scope>NUCLEOTIDE SEQUENCE [LARGE SCALE GENOMIC DNA]</scope>
    <source>
        <strain evidence="4 5">SM1973</strain>
    </source>
</reference>
<dbReference type="Proteomes" id="UP000569732">
    <property type="component" value="Unassembled WGS sequence"/>
</dbReference>
<evidence type="ECO:0000256" key="3">
    <source>
        <dbReference type="PROSITE-ProRule" id="PRU00339"/>
    </source>
</evidence>
<keyword evidence="2 3" id="KW-0802">TPR repeat</keyword>
<name>A0A853IFZ5_9GAMM</name>
<dbReference type="RefSeq" id="WP_180570428.1">
    <property type="nucleotide sequence ID" value="NZ_JACCKB010000041.1"/>
</dbReference>
<dbReference type="PROSITE" id="PS50005">
    <property type="entry name" value="TPR"/>
    <property type="match status" value="2"/>
</dbReference>
<dbReference type="InterPro" id="IPR019734">
    <property type="entry name" value="TPR_rpt"/>
</dbReference>
<evidence type="ECO:0000313" key="4">
    <source>
        <dbReference type="EMBL" id="NYZ68417.1"/>
    </source>
</evidence>
<keyword evidence="1" id="KW-0677">Repeat</keyword>
<dbReference type="InterPro" id="IPR050498">
    <property type="entry name" value="Ycf3"/>
</dbReference>
<evidence type="ECO:0000313" key="5">
    <source>
        <dbReference type="Proteomes" id="UP000569732"/>
    </source>
</evidence>
<dbReference type="Pfam" id="PF13414">
    <property type="entry name" value="TPR_11"/>
    <property type="match status" value="1"/>
</dbReference>
<evidence type="ECO:0000256" key="2">
    <source>
        <dbReference type="ARBA" id="ARBA00022803"/>
    </source>
</evidence>